<dbReference type="Pfam" id="PF17820">
    <property type="entry name" value="PDZ_6"/>
    <property type="match status" value="2"/>
</dbReference>
<evidence type="ECO:0000313" key="5">
    <source>
        <dbReference type="Proteomes" id="UP000247973"/>
    </source>
</evidence>
<dbReference type="PROSITE" id="PS50106">
    <property type="entry name" value="PDZ"/>
    <property type="match status" value="1"/>
</dbReference>
<dbReference type="Gene3D" id="3.30.160.670">
    <property type="match status" value="1"/>
</dbReference>
<feature type="chain" id="PRO_5015880292" evidence="2">
    <location>
        <begin position="21"/>
        <end position="478"/>
    </location>
</feature>
<dbReference type="SUPFAM" id="SSF50156">
    <property type="entry name" value="PDZ domain-like"/>
    <property type="match status" value="2"/>
</dbReference>
<organism evidence="4 5">
    <name type="scientific">Dysgonomonas alginatilytica</name>
    <dbReference type="NCBI Taxonomy" id="1605892"/>
    <lineage>
        <taxon>Bacteria</taxon>
        <taxon>Pseudomonadati</taxon>
        <taxon>Bacteroidota</taxon>
        <taxon>Bacteroidia</taxon>
        <taxon>Bacteroidales</taxon>
        <taxon>Dysgonomonadaceae</taxon>
        <taxon>Dysgonomonas</taxon>
    </lineage>
</organism>
<dbReference type="SMART" id="SM00228">
    <property type="entry name" value="PDZ"/>
    <property type="match status" value="2"/>
</dbReference>
<dbReference type="InterPro" id="IPR041489">
    <property type="entry name" value="PDZ_6"/>
</dbReference>
<dbReference type="Gene3D" id="2.30.42.10">
    <property type="match status" value="2"/>
</dbReference>
<dbReference type="Pfam" id="PF13590">
    <property type="entry name" value="DUF4136"/>
    <property type="match status" value="1"/>
</dbReference>
<accession>A0A2V3PZ36</accession>
<sequence>MKKISLILFFISTILVGANAQSKGRLCDFGITFEISNNASWGYGEPVILSVEPFSPASKAGLQVGDVIMEVNGSATYLRNYPTIASWLFDATTSDIRLTVRNVDTYFKEHEIQRDCKSVSALSEFHLADAYAFYSLEDTNERSFSLPLKVEPNTNVDFSDYHTFDFLKEETSVPDVDYYINSQIEKALIDRGLVRSSQDPDIIVQTYYTYQPNLKYNTTNKSKSLYSWRYDSETKEMVKLPILSADDTNAEAKGQYILELGVRFFDRKYINKEKMTQIWDCRSREFLTEDYDIQEYARMHAPLLMMQYPYSSAKNTAKYVVSKKGFNYTGLNFDSKDIAVVTDVDANSPAALAGIKAGDRISKIGKIKFDYNNSDLEKGYKRFIVESMPLRNPKTRFIDANGFPDCMYWSINRYPEIAELFKKESIYTPCFSYLYAFNKYVSGANPPKTLDIEIKSQGQKKHVKVTPQVQRSVVIKAL</sequence>
<feature type="domain" description="PDZ" evidence="3">
    <location>
        <begin position="15"/>
        <end position="80"/>
    </location>
</feature>
<dbReference type="GO" id="GO:0005737">
    <property type="term" value="C:cytoplasm"/>
    <property type="evidence" value="ECO:0007669"/>
    <property type="project" value="TreeGrafter"/>
</dbReference>
<evidence type="ECO:0000313" key="4">
    <source>
        <dbReference type="EMBL" id="PXV67421.1"/>
    </source>
</evidence>
<dbReference type="InterPro" id="IPR001478">
    <property type="entry name" value="PDZ"/>
</dbReference>
<dbReference type="EMBL" id="QICL01000003">
    <property type="protein sequence ID" value="PXV67421.1"/>
    <property type="molecule type" value="Genomic_DNA"/>
</dbReference>
<dbReference type="InterPro" id="IPR035269">
    <property type="entry name" value="PSMD9"/>
</dbReference>
<protein>
    <submittedName>
        <fullName evidence="4">PDZ domain-containing protein</fullName>
    </submittedName>
</protein>
<evidence type="ECO:0000256" key="2">
    <source>
        <dbReference type="SAM" id="SignalP"/>
    </source>
</evidence>
<keyword evidence="5" id="KW-1185">Reference proteome</keyword>
<name>A0A2V3PZ36_9BACT</name>
<dbReference type="PANTHER" id="PTHR12651">
    <property type="entry name" value="26S PROTEASOME NON-ATPASE REGULATORY SUBUNIT 9"/>
    <property type="match status" value="1"/>
</dbReference>
<evidence type="ECO:0000256" key="1">
    <source>
        <dbReference type="ARBA" id="ARBA00005256"/>
    </source>
</evidence>
<evidence type="ECO:0000259" key="3">
    <source>
        <dbReference type="PROSITE" id="PS50106"/>
    </source>
</evidence>
<keyword evidence="2" id="KW-0732">Signal</keyword>
<comment type="caution">
    <text evidence="4">The sequence shown here is derived from an EMBL/GenBank/DDBJ whole genome shotgun (WGS) entry which is preliminary data.</text>
</comment>
<dbReference type="OrthoDB" id="993996at2"/>
<dbReference type="PANTHER" id="PTHR12651:SF1">
    <property type="entry name" value="26S PROTEASOME NON-ATPASE REGULATORY SUBUNIT 9"/>
    <property type="match status" value="1"/>
</dbReference>
<dbReference type="InterPro" id="IPR036034">
    <property type="entry name" value="PDZ_sf"/>
</dbReference>
<dbReference type="InterPro" id="IPR025411">
    <property type="entry name" value="DUF4136"/>
</dbReference>
<gene>
    <name evidence="4" type="ORF">CLV62_10394</name>
</gene>
<dbReference type="GO" id="GO:0070682">
    <property type="term" value="P:proteasome regulatory particle assembly"/>
    <property type="evidence" value="ECO:0007669"/>
    <property type="project" value="InterPro"/>
</dbReference>
<comment type="similarity">
    <text evidence="1">Belongs to the proteasome subunit p27 family.</text>
</comment>
<dbReference type="Proteomes" id="UP000247973">
    <property type="component" value="Unassembled WGS sequence"/>
</dbReference>
<dbReference type="AlphaFoldDB" id="A0A2V3PZ36"/>
<feature type="signal peptide" evidence="2">
    <location>
        <begin position="1"/>
        <end position="20"/>
    </location>
</feature>
<dbReference type="RefSeq" id="WP_110309577.1">
    <property type="nucleotide sequence ID" value="NZ_QICL01000003.1"/>
</dbReference>
<proteinExistence type="inferred from homology"/>
<reference evidence="4 5" key="1">
    <citation type="submission" date="2018-03" db="EMBL/GenBank/DDBJ databases">
        <title>Genomic Encyclopedia of Archaeal and Bacterial Type Strains, Phase II (KMG-II): from individual species to whole genera.</title>
        <authorList>
            <person name="Goeker M."/>
        </authorList>
    </citation>
    <scope>NUCLEOTIDE SEQUENCE [LARGE SCALE GENOMIC DNA]</scope>
    <source>
        <strain evidence="4 5">DSM 100214</strain>
    </source>
</reference>